<protein>
    <submittedName>
        <fullName evidence="1">Uncharacterized protein</fullName>
    </submittedName>
</protein>
<reference evidence="2" key="1">
    <citation type="journal article" date="2015" name="Genome Announc.">
        <title>Draft whole-genome sequence of the biocontrol agent Trichoderma harzianum T6776.</title>
        <authorList>
            <person name="Baroncelli R."/>
            <person name="Piaggeschi G."/>
            <person name="Fiorini L."/>
            <person name="Bertolini E."/>
            <person name="Zapparata A."/>
            <person name="Pe M.E."/>
            <person name="Sarrocco S."/>
            <person name="Vannacci G."/>
        </authorList>
    </citation>
    <scope>NUCLEOTIDE SEQUENCE [LARGE SCALE GENOMIC DNA]</scope>
    <source>
        <strain evidence="2">T6776</strain>
    </source>
</reference>
<name>A0A0F9ZVF9_TRIHA</name>
<accession>A0A0F9ZVF9</accession>
<dbReference type="EMBL" id="JOKZ01000088">
    <property type="protein sequence ID" value="KKP04102.1"/>
    <property type="molecule type" value="Genomic_DNA"/>
</dbReference>
<organism evidence="1 2">
    <name type="scientific">Trichoderma harzianum</name>
    <name type="common">Hypocrea lixii</name>
    <dbReference type="NCBI Taxonomy" id="5544"/>
    <lineage>
        <taxon>Eukaryota</taxon>
        <taxon>Fungi</taxon>
        <taxon>Dikarya</taxon>
        <taxon>Ascomycota</taxon>
        <taxon>Pezizomycotina</taxon>
        <taxon>Sordariomycetes</taxon>
        <taxon>Hypocreomycetidae</taxon>
        <taxon>Hypocreales</taxon>
        <taxon>Hypocreaceae</taxon>
        <taxon>Trichoderma</taxon>
    </lineage>
</organism>
<dbReference type="AlphaFoldDB" id="A0A0F9ZVF9"/>
<comment type="caution">
    <text evidence="1">The sequence shown here is derived from an EMBL/GenBank/DDBJ whole genome shotgun (WGS) entry which is preliminary data.</text>
</comment>
<proteinExistence type="predicted"/>
<dbReference type="Proteomes" id="UP000034112">
    <property type="component" value="Unassembled WGS sequence"/>
</dbReference>
<gene>
    <name evidence="1" type="ORF">THAR02_03828</name>
</gene>
<sequence length="172" mass="17631">CQPTRLEAFAKDTGLASIASCQPTRLEALAKDTGLCVITDAEAAPLDTSIVQANLVSLAGDEAASLSTSCVIANLIGLADDIAAPRLTCAVLAKFVILADNETAQGLQNTLEEVVACLISSANSKSAVLVTLVGYTSLGGQTDVIAARCLARVAHADLIVLANCRATSWLAF</sequence>
<evidence type="ECO:0000313" key="2">
    <source>
        <dbReference type="Proteomes" id="UP000034112"/>
    </source>
</evidence>
<evidence type="ECO:0000313" key="1">
    <source>
        <dbReference type="EMBL" id="KKP04102.1"/>
    </source>
</evidence>
<feature type="non-terminal residue" evidence="1">
    <location>
        <position position="1"/>
    </location>
</feature>